<protein>
    <submittedName>
        <fullName evidence="1">Uncharacterized protein</fullName>
    </submittedName>
</protein>
<name>A0ABR2ST53_9ROSI</name>
<evidence type="ECO:0000313" key="2">
    <source>
        <dbReference type="Proteomes" id="UP001396334"/>
    </source>
</evidence>
<comment type="caution">
    <text evidence="1">The sequence shown here is derived from an EMBL/GenBank/DDBJ whole genome shotgun (WGS) entry which is preliminary data.</text>
</comment>
<dbReference type="Proteomes" id="UP001396334">
    <property type="component" value="Unassembled WGS sequence"/>
</dbReference>
<keyword evidence="2" id="KW-1185">Reference proteome</keyword>
<organism evidence="1 2">
    <name type="scientific">Hibiscus sabdariffa</name>
    <name type="common">roselle</name>
    <dbReference type="NCBI Taxonomy" id="183260"/>
    <lineage>
        <taxon>Eukaryota</taxon>
        <taxon>Viridiplantae</taxon>
        <taxon>Streptophyta</taxon>
        <taxon>Embryophyta</taxon>
        <taxon>Tracheophyta</taxon>
        <taxon>Spermatophyta</taxon>
        <taxon>Magnoliopsida</taxon>
        <taxon>eudicotyledons</taxon>
        <taxon>Gunneridae</taxon>
        <taxon>Pentapetalae</taxon>
        <taxon>rosids</taxon>
        <taxon>malvids</taxon>
        <taxon>Malvales</taxon>
        <taxon>Malvaceae</taxon>
        <taxon>Malvoideae</taxon>
        <taxon>Hibiscus</taxon>
    </lineage>
</organism>
<gene>
    <name evidence="1" type="ORF">V6N11_025598</name>
</gene>
<accession>A0ABR2ST53</accession>
<evidence type="ECO:0000313" key="1">
    <source>
        <dbReference type="EMBL" id="KAK9028435.1"/>
    </source>
</evidence>
<reference evidence="1 2" key="1">
    <citation type="journal article" date="2024" name="G3 (Bethesda)">
        <title>Genome assembly of Hibiscus sabdariffa L. provides insights into metabolisms of medicinal natural products.</title>
        <authorList>
            <person name="Kim T."/>
        </authorList>
    </citation>
    <scope>NUCLEOTIDE SEQUENCE [LARGE SCALE GENOMIC DNA]</scope>
    <source>
        <strain evidence="1">TK-2024</strain>
        <tissue evidence="1">Old leaves</tissue>
    </source>
</reference>
<proteinExistence type="predicted"/>
<sequence>MSTPLLPPTFSSLLFSSNLFGLRLQCLLPLQTQDFSRLFFHKSEFRDEIDKIELMKLIYLPETSFPGVSSDDISRQTQLITELSKKAQNLQEFRWVPL</sequence>
<dbReference type="EMBL" id="JBBPBN010000011">
    <property type="protein sequence ID" value="KAK9028435.1"/>
    <property type="molecule type" value="Genomic_DNA"/>
</dbReference>